<protein>
    <submittedName>
        <fullName evidence="3">Uncharacterized protein</fullName>
    </submittedName>
</protein>
<reference evidence="3 4" key="1">
    <citation type="submission" date="2023-05" db="EMBL/GenBank/DDBJ databases">
        <title>B98-5 Cell Line De Novo Hybrid Assembly: An Optical Mapping Approach.</title>
        <authorList>
            <person name="Kananen K."/>
            <person name="Auerbach J.A."/>
            <person name="Kautto E."/>
            <person name="Blachly J.S."/>
        </authorList>
    </citation>
    <scope>NUCLEOTIDE SEQUENCE [LARGE SCALE GENOMIC DNA]</scope>
    <source>
        <strain evidence="3">B95-8</strain>
        <tissue evidence="3">Cell line</tissue>
    </source>
</reference>
<evidence type="ECO:0000256" key="1">
    <source>
        <dbReference type="SAM" id="MobiDB-lite"/>
    </source>
</evidence>
<evidence type="ECO:0000256" key="2">
    <source>
        <dbReference type="SAM" id="Phobius"/>
    </source>
</evidence>
<name>A0ABQ9TF24_SAGOE</name>
<gene>
    <name evidence="3" type="ORF">P7K49_038573</name>
</gene>
<proteinExistence type="predicted"/>
<evidence type="ECO:0000313" key="3">
    <source>
        <dbReference type="EMBL" id="KAK2083337.1"/>
    </source>
</evidence>
<sequence>MEDDRNSRDLSIVCEPLKVGTSMIHFVNGKNGSGEHITANKDVDGVSGSDKGVNNNDSTDGDSGDEGIMLAKKRMRVMMMIEVVTIVIMMAEVVMVVMIDVVLVMLKVGMVMTGEGASDAGSNCGGSDGDSGSGSDGEDGDIDGCDSSKISNGGRDEHGSGNSNGYDQDWSD</sequence>
<dbReference type="Proteomes" id="UP001266305">
    <property type="component" value="Unassembled WGS sequence"/>
</dbReference>
<feature type="transmembrane region" description="Helical" evidence="2">
    <location>
        <begin position="79"/>
        <end position="106"/>
    </location>
</feature>
<keyword evidence="2" id="KW-0472">Membrane</keyword>
<feature type="compositionally biased region" description="Gly residues" evidence="1">
    <location>
        <begin position="123"/>
        <end position="135"/>
    </location>
</feature>
<evidence type="ECO:0000313" key="4">
    <source>
        <dbReference type="Proteomes" id="UP001266305"/>
    </source>
</evidence>
<feature type="region of interest" description="Disordered" evidence="1">
    <location>
        <begin position="117"/>
        <end position="172"/>
    </location>
</feature>
<dbReference type="EMBL" id="JASSZA010000023">
    <property type="protein sequence ID" value="KAK2083337.1"/>
    <property type="molecule type" value="Genomic_DNA"/>
</dbReference>
<comment type="caution">
    <text evidence="3">The sequence shown here is derived from an EMBL/GenBank/DDBJ whole genome shotgun (WGS) entry which is preliminary data.</text>
</comment>
<organism evidence="3 4">
    <name type="scientific">Saguinus oedipus</name>
    <name type="common">Cotton-top tamarin</name>
    <name type="synonym">Oedipomidas oedipus</name>
    <dbReference type="NCBI Taxonomy" id="9490"/>
    <lineage>
        <taxon>Eukaryota</taxon>
        <taxon>Metazoa</taxon>
        <taxon>Chordata</taxon>
        <taxon>Craniata</taxon>
        <taxon>Vertebrata</taxon>
        <taxon>Euteleostomi</taxon>
        <taxon>Mammalia</taxon>
        <taxon>Eutheria</taxon>
        <taxon>Euarchontoglires</taxon>
        <taxon>Primates</taxon>
        <taxon>Haplorrhini</taxon>
        <taxon>Platyrrhini</taxon>
        <taxon>Cebidae</taxon>
        <taxon>Callitrichinae</taxon>
        <taxon>Saguinus</taxon>
    </lineage>
</organism>
<keyword evidence="4" id="KW-1185">Reference proteome</keyword>
<keyword evidence="2" id="KW-1133">Transmembrane helix</keyword>
<keyword evidence="2" id="KW-0812">Transmembrane</keyword>
<feature type="region of interest" description="Disordered" evidence="1">
    <location>
        <begin position="35"/>
        <end position="66"/>
    </location>
</feature>
<accession>A0ABQ9TF24</accession>